<keyword evidence="2" id="KW-0732">Signal</keyword>
<keyword evidence="4" id="KW-1185">Reference proteome</keyword>
<protein>
    <submittedName>
        <fullName evidence="3">Uncharacterized protein</fullName>
    </submittedName>
</protein>
<dbReference type="EMBL" id="BPQM01000002">
    <property type="protein sequence ID" value="GJD76904.1"/>
    <property type="molecule type" value="Genomic_DNA"/>
</dbReference>
<feature type="chain" id="PRO_5041318684" evidence="2">
    <location>
        <begin position="23"/>
        <end position="92"/>
    </location>
</feature>
<gene>
    <name evidence="3" type="ORF">NBEOAGPD_0105</name>
</gene>
<evidence type="ECO:0000256" key="2">
    <source>
        <dbReference type="SAM" id="SignalP"/>
    </source>
</evidence>
<proteinExistence type="predicted"/>
<dbReference type="Proteomes" id="UP001055108">
    <property type="component" value="Unassembled WGS sequence"/>
</dbReference>
<reference evidence="3" key="1">
    <citation type="journal article" date="2016" name="Front. Microbiol.">
        <title>Genome Sequence of the Piezophilic, Mesophilic Sulfate-Reducing Bacterium Desulfovibrio indicus J2T.</title>
        <authorList>
            <person name="Cao J."/>
            <person name="Maignien L."/>
            <person name="Shao Z."/>
            <person name="Alain K."/>
            <person name="Jebbar M."/>
        </authorList>
    </citation>
    <scope>NUCLEOTIDE SEQUENCE</scope>
    <source>
        <strain evidence="3">NBRC 103626</strain>
    </source>
</reference>
<name>A0AA37M9L5_9HYPH</name>
<dbReference type="AlphaFoldDB" id="A0AA37M9L5"/>
<comment type="caution">
    <text evidence="3">The sequence shown here is derived from an EMBL/GenBank/DDBJ whole genome shotgun (WGS) entry which is preliminary data.</text>
</comment>
<dbReference type="RefSeq" id="WP_238300442.1">
    <property type="nucleotide sequence ID" value="NZ_BPQM01000002.1"/>
</dbReference>
<feature type="region of interest" description="Disordered" evidence="1">
    <location>
        <begin position="44"/>
        <end position="92"/>
    </location>
</feature>
<evidence type="ECO:0000313" key="3">
    <source>
        <dbReference type="EMBL" id="GJD76904.1"/>
    </source>
</evidence>
<accession>A0AA37M9L5</accession>
<feature type="signal peptide" evidence="2">
    <location>
        <begin position="1"/>
        <end position="22"/>
    </location>
</feature>
<evidence type="ECO:0000313" key="4">
    <source>
        <dbReference type="Proteomes" id="UP001055108"/>
    </source>
</evidence>
<organism evidence="3 4">
    <name type="scientific">Methylobacterium gregans</name>
    <dbReference type="NCBI Taxonomy" id="374424"/>
    <lineage>
        <taxon>Bacteria</taxon>
        <taxon>Pseudomonadati</taxon>
        <taxon>Pseudomonadota</taxon>
        <taxon>Alphaproteobacteria</taxon>
        <taxon>Hyphomicrobiales</taxon>
        <taxon>Methylobacteriaceae</taxon>
        <taxon>Methylobacterium</taxon>
    </lineage>
</organism>
<reference evidence="3" key="2">
    <citation type="submission" date="2021-08" db="EMBL/GenBank/DDBJ databases">
        <authorList>
            <person name="Tani A."/>
            <person name="Ola A."/>
            <person name="Ogura Y."/>
            <person name="Katsura K."/>
            <person name="Hayashi T."/>
        </authorList>
    </citation>
    <scope>NUCLEOTIDE SEQUENCE</scope>
    <source>
        <strain evidence="3">NBRC 103626</strain>
    </source>
</reference>
<evidence type="ECO:0000256" key="1">
    <source>
        <dbReference type="SAM" id="MobiDB-lite"/>
    </source>
</evidence>
<sequence length="92" mass="8628">MKMILLAAVAAASLATPASAQAVIETPTGTAVVVPPGAPGVVTRQTGSTGEPGVINVSPTGQPADVISNDSAAAGNAGQPSRVAPQGGGGGR</sequence>